<protein>
    <submittedName>
        <fullName evidence="2">Uncharacterized protein</fullName>
    </submittedName>
</protein>
<evidence type="ECO:0000313" key="3">
    <source>
        <dbReference type="Proteomes" id="UP001476798"/>
    </source>
</evidence>
<accession>A0ABV0PYQ5</accession>
<evidence type="ECO:0000256" key="1">
    <source>
        <dbReference type="SAM" id="MobiDB-lite"/>
    </source>
</evidence>
<comment type="caution">
    <text evidence="2">The sequence shown here is derived from an EMBL/GenBank/DDBJ whole genome shotgun (WGS) entry which is preliminary data.</text>
</comment>
<proteinExistence type="predicted"/>
<name>A0ABV0PYQ5_9TELE</name>
<organism evidence="2 3">
    <name type="scientific">Goodea atripinnis</name>
    <dbReference type="NCBI Taxonomy" id="208336"/>
    <lineage>
        <taxon>Eukaryota</taxon>
        <taxon>Metazoa</taxon>
        <taxon>Chordata</taxon>
        <taxon>Craniata</taxon>
        <taxon>Vertebrata</taxon>
        <taxon>Euteleostomi</taxon>
        <taxon>Actinopterygii</taxon>
        <taxon>Neopterygii</taxon>
        <taxon>Teleostei</taxon>
        <taxon>Neoteleostei</taxon>
        <taxon>Acanthomorphata</taxon>
        <taxon>Ovalentaria</taxon>
        <taxon>Atherinomorphae</taxon>
        <taxon>Cyprinodontiformes</taxon>
        <taxon>Goodeidae</taxon>
        <taxon>Goodea</taxon>
    </lineage>
</organism>
<feature type="compositionally biased region" description="Polar residues" evidence="1">
    <location>
        <begin position="36"/>
        <end position="61"/>
    </location>
</feature>
<keyword evidence="3" id="KW-1185">Reference proteome</keyword>
<feature type="region of interest" description="Disordered" evidence="1">
    <location>
        <begin position="33"/>
        <end position="66"/>
    </location>
</feature>
<gene>
    <name evidence="2" type="ORF">GOODEAATRI_016184</name>
</gene>
<reference evidence="2 3" key="1">
    <citation type="submission" date="2021-06" db="EMBL/GenBank/DDBJ databases">
        <authorList>
            <person name="Palmer J.M."/>
        </authorList>
    </citation>
    <scope>NUCLEOTIDE SEQUENCE [LARGE SCALE GENOMIC DNA]</scope>
    <source>
        <strain evidence="2 3">GA_2019</strain>
        <tissue evidence="2">Muscle</tissue>
    </source>
</reference>
<sequence>MIPPRLHTTAHRLGFLGGTKLKTVTSFLWLSPIPSPSSRTLQAQKSPRNGSDITDTISGTSPGKHRGRLQKTKTLVLFRASLFLGGFAVHPPHTNSTCRI</sequence>
<dbReference type="Proteomes" id="UP001476798">
    <property type="component" value="Unassembled WGS sequence"/>
</dbReference>
<dbReference type="EMBL" id="JAHRIO010091196">
    <property type="protein sequence ID" value="MEQ2188543.1"/>
    <property type="molecule type" value="Genomic_DNA"/>
</dbReference>
<evidence type="ECO:0000313" key="2">
    <source>
        <dbReference type="EMBL" id="MEQ2188543.1"/>
    </source>
</evidence>